<dbReference type="Pfam" id="PF06935">
    <property type="entry name" value="DUF1284"/>
    <property type="match status" value="1"/>
</dbReference>
<protein>
    <submittedName>
        <fullName evidence="1">DUF1284 domain-containing protein</fullName>
    </submittedName>
</protein>
<dbReference type="RefSeq" id="WP_349056691.1">
    <property type="nucleotide sequence ID" value="NZ_JBBMEJ010000009.1"/>
</dbReference>
<name>A0ABV1BGE4_9FIRM</name>
<evidence type="ECO:0000313" key="2">
    <source>
        <dbReference type="Proteomes" id="UP001473063"/>
    </source>
</evidence>
<gene>
    <name evidence="1" type="ORF">WMO28_08635</name>
</gene>
<evidence type="ECO:0000313" key="1">
    <source>
        <dbReference type="EMBL" id="MEQ2371007.1"/>
    </source>
</evidence>
<reference evidence="1 2" key="1">
    <citation type="submission" date="2024-03" db="EMBL/GenBank/DDBJ databases">
        <title>Human intestinal bacterial collection.</title>
        <authorList>
            <person name="Pauvert C."/>
            <person name="Hitch T.C.A."/>
            <person name="Clavel T."/>
        </authorList>
    </citation>
    <scope>NUCLEOTIDE SEQUENCE [LARGE SCALE GENOMIC DNA]</scope>
    <source>
        <strain evidence="1 2">CLA-JM-H16</strain>
    </source>
</reference>
<organism evidence="1 2">
    <name type="scientific">Blautia aquisgranensis</name>
    <dbReference type="NCBI Taxonomy" id="3133153"/>
    <lineage>
        <taxon>Bacteria</taxon>
        <taxon>Bacillati</taxon>
        <taxon>Bacillota</taxon>
        <taxon>Clostridia</taxon>
        <taxon>Lachnospirales</taxon>
        <taxon>Lachnospiraceae</taxon>
        <taxon>Blautia</taxon>
    </lineage>
</organism>
<dbReference type="InterPro" id="IPR009702">
    <property type="entry name" value="DUF1284"/>
</dbReference>
<comment type="caution">
    <text evidence="1">The sequence shown here is derived from an EMBL/GenBank/DDBJ whole genome shotgun (WGS) entry which is preliminary data.</text>
</comment>
<keyword evidence="2" id="KW-1185">Reference proteome</keyword>
<dbReference type="EMBL" id="JBBMEJ010000009">
    <property type="protein sequence ID" value="MEQ2371007.1"/>
    <property type="molecule type" value="Genomic_DNA"/>
</dbReference>
<sequence length="146" mass="16373">MKDKSIATAYVCDEGTEEKIIPLRPHHGMCLAYFKGEGYSNGFTAHMAEMLKIFLKGQKIRLHVDTDEICSACPNNCGGHCTPGEHVVEYDNAVLERCGLKAGQVLEFQEFTELVQKKILADGKRGEICGSCQWNSICEEQKSRWE</sequence>
<accession>A0ABV1BGE4</accession>
<proteinExistence type="predicted"/>
<dbReference type="Proteomes" id="UP001473063">
    <property type="component" value="Unassembled WGS sequence"/>
</dbReference>